<sequence>MITILLFPVFWVLVVSLCLVSLKSKLRAFQKQPPFKKIPRSHRNVEGKKITQGPEISEKNKNQYGSIYSHRDGFRYEVVLTTPSQLKQYYSLHTKDHKKLDSFGAGQYLVALLGECLGFQNGELWTRMRKLFNLFFTHTLAAKTLPAMIAFIDGWILEHDSQNEFSVDAFDFVATVPFTCIAKYLYGNEQCSGRILTELKNLVPLHSELMTHAFTTFWGRFKIYQYFPFQRMKDLKFFQDSFKSLSLAMVELARDAENPTVASELYKLVESRDLTLDNWIQSLDEILFANIDVTATIMSWSLVEMGRNKHEQARLRLEVLENLQLVDEYCKRTDTVLHRVLLEILRLHPLLWYGFPEQSSSAMVIDGHKIEANTPIVVDQYQLNYKSPLWNPADKRTDYGATFDSDRFLGLNNRDILMSSVTFGSGPRRCLGKNFAEVLIKTEIAKVLFTFEVALEGELKVAADTFVVRPDAQIKLTRLI</sequence>
<gene>
    <name evidence="8" type="primary">MPUL0C04980</name>
    <name evidence="8" type="ORF">METSCH_C04980</name>
</gene>
<dbReference type="InterPro" id="IPR002401">
    <property type="entry name" value="Cyt_P450_E_grp-I"/>
</dbReference>
<dbReference type="InterPro" id="IPR050121">
    <property type="entry name" value="Cytochrome_P450_monoxygenase"/>
</dbReference>
<evidence type="ECO:0000313" key="9">
    <source>
        <dbReference type="Proteomes" id="UP000292447"/>
    </source>
</evidence>
<dbReference type="GO" id="GO:0005506">
    <property type="term" value="F:iron ion binding"/>
    <property type="evidence" value="ECO:0007669"/>
    <property type="project" value="InterPro"/>
</dbReference>
<dbReference type="PANTHER" id="PTHR24305">
    <property type="entry name" value="CYTOCHROME P450"/>
    <property type="match status" value="1"/>
</dbReference>
<comment type="cofactor">
    <cofactor evidence="1 5">
        <name>heme</name>
        <dbReference type="ChEBI" id="CHEBI:30413"/>
    </cofactor>
</comment>
<dbReference type="InterPro" id="IPR001128">
    <property type="entry name" value="Cyt_P450"/>
</dbReference>
<dbReference type="EMBL" id="CP034458">
    <property type="protein sequence ID" value="QBM88527.1"/>
    <property type="molecule type" value="Genomic_DNA"/>
</dbReference>
<dbReference type="PROSITE" id="PS00086">
    <property type="entry name" value="CYTOCHROME_P450"/>
    <property type="match status" value="1"/>
</dbReference>
<evidence type="ECO:0000256" key="3">
    <source>
        <dbReference type="ARBA" id="ARBA00022723"/>
    </source>
</evidence>
<dbReference type="GO" id="GO:0004497">
    <property type="term" value="F:monooxygenase activity"/>
    <property type="evidence" value="ECO:0007669"/>
    <property type="project" value="UniProtKB-KW"/>
</dbReference>
<dbReference type="Pfam" id="PF00067">
    <property type="entry name" value="p450"/>
    <property type="match status" value="1"/>
</dbReference>
<evidence type="ECO:0000256" key="5">
    <source>
        <dbReference type="PIRSR" id="PIRSR602401-1"/>
    </source>
</evidence>
<organism evidence="8 9">
    <name type="scientific">Metschnikowia aff. pulcherrima</name>
    <dbReference type="NCBI Taxonomy" id="2163413"/>
    <lineage>
        <taxon>Eukaryota</taxon>
        <taxon>Fungi</taxon>
        <taxon>Dikarya</taxon>
        <taxon>Ascomycota</taxon>
        <taxon>Saccharomycotina</taxon>
        <taxon>Pichiomycetes</taxon>
        <taxon>Metschnikowiaceae</taxon>
        <taxon>Metschnikowia</taxon>
    </lineage>
</organism>
<evidence type="ECO:0000313" key="8">
    <source>
        <dbReference type="EMBL" id="QBM88527.1"/>
    </source>
</evidence>
<keyword evidence="7" id="KW-0732">Signal</keyword>
<dbReference type="SUPFAM" id="SSF48264">
    <property type="entry name" value="Cytochrome P450"/>
    <property type="match status" value="1"/>
</dbReference>
<name>A0A4P6XMD9_9ASCO</name>
<dbReference type="STRING" id="2163413.A0A4P6XMD9"/>
<accession>A0A4P6XMD9</accession>
<evidence type="ECO:0000256" key="1">
    <source>
        <dbReference type="ARBA" id="ARBA00001971"/>
    </source>
</evidence>
<evidence type="ECO:0000256" key="4">
    <source>
        <dbReference type="ARBA" id="ARBA00023004"/>
    </source>
</evidence>
<feature type="chain" id="PRO_5020780167" evidence="7">
    <location>
        <begin position="17"/>
        <end position="480"/>
    </location>
</feature>
<keyword evidence="6" id="KW-0560">Oxidoreductase</keyword>
<keyword evidence="5 6" id="KW-0349">Heme</keyword>
<protein>
    <submittedName>
        <fullName evidence="8">Pul2</fullName>
    </submittedName>
</protein>
<keyword evidence="3 5" id="KW-0479">Metal-binding</keyword>
<comment type="similarity">
    <text evidence="2 6">Belongs to the cytochrome P450 family.</text>
</comment>
<dbReference type="AlphaFoldDB" id="A0A4P6XMD9"/>
<evidence type="ECO:0000256" key="7">
    <source>
        <dbReference type="SAM" id="SignalP"/>
    </source>
</evidence>
<dbReference type="InterPro" id="IPR017972">
    <property type="entry name" value="Cyt_P450_CS"/>
</dbReference>
<dbReference type="PANTHER" id="PTHR24305:SF166">
    <property type="entry name" value="CYTOCHROME P450 12A4, MITOCHONDRIAL-RELATED"/>
    <property type="match status" value="1"/>
</dbReference>
<feature type="signal peptide" evidence="7">
    <location>
        <begin position="1"/>
        <end position="16"/>
    </location>
</feature>
<feature type="binding site" description="axial binding residue" evidence="5">
    <location>
        <position position="430"/>
    </location>
    <ligand>
        <name>heme</name>
        <dbReference type="ChEBI" id="CHEBI:30413"/>
    </ligand>
    <ligandPart>
        <name>Fe</name>
        <dbReference type="ChEBI" id="CHEBI:18248"/>
    </ligandPart>
</feature>
<dbReference type="PRINTS" id="PR00463">
    <property type="entry name" value="EP450I"/>
</dbReference>
<dbReference type="InterPro" id="IPR036396">
    <property type="entry name" value="Cyt_P450_sf"/>
</dbReference>
<evidence type="ECO:0000256" key="2">
    <source>
        <dbReference type="ARBA" id="ARBA00010617"/>
    </source>
</evidence>
<evidence type="ECO:0000256" key="6">
    <source>
        <dbReference type="RuleBase" id="RU000461"/>
    </source>
</evidence>
<dbReference type="GO" id="GO:0016705">
    <property type="term" value="F:oxidoreductase activity, acting on paired donors, with incorporation or reduction of molecular oxygen"/>
    <property type="evidence" value="ECO:0007669"/>
    <property type="project" value="InterPro"/>
</dbReference>
<dbReference type="Proteomes" id="UP000292447">
    <property type="component" value="Chromosome III"/>
</dbReference>
<dbReference type="Gene3D" id="1.10.630.10">
    <property type="entry name" value="Cytochrome P450"/>
    <property type="match status" value="1"/>
</dbReference>
<reference evidence="9" key="1">
    <citation type="submission" date="2019-03" db="EMBL/GenBank/DDBJ databases">
        <title>Snf2 controls pulcherriminic acid biosynthesis and connects pigmentation and antifungal activity of the yeast Metschnikowia pulcherrima.</title>
        <authorList>
            <person name="Gore-Lloyd D."/>
            <person name="Sumann I."/>
            <person name="Brachmann A.O."/>
            <person name="Schneeberger K."/>
            <person name="Ortiz-Merino R.A."/>
            <person name="Moreno-Beltran M."/>
            <person name="Schlaefli M."/>
            <person name="Kirner P."/>
            <person name="Santos Kron A."/>
            <person name="Wolfe K.H."/>
            <person name="Piel J."/>
            <person name="Ahrens C.H."/>
            <person name="Henk D."/>
            <person name="Freimoser F.M."/>
        </authorList>
    </citation>
    <scope>NUCLEOTIDE SEQUENCE [LARGE SCALE GENOMIC DNA]</scope>
    <source>
        <strain evidence="9">APC 1.2</strain>
    </source>
</reference>
<dbReference type="PRINTS" id="PR00385">
    <property type="entry name" value="P450"/>
</dbReference>
<keyword evidence="4 5" id="KW-0408">Iron</keyword>
<dbReference type="GO" id="GO:0020037">
    <property type="term" value="F:heme binding"/>
    <property type="evidence" value="ECO:0007669"/>
    <property type="project" value="InterPro"/>
</dbReference>
<keyword evidence="6" id="KW-0503">Monooxygenase</keyword>
<proteinExistence type="inferred from homology"/>
<keyword evidence="9" id="KW-1185">Reference proteome</keyword>